<evidence type="ECO:0000313" key="3">
    <source>
        <dbReference type="Proteomes" id="UP001238603"/>
    </source>
</evidence>
<reference evidence="2 3" key="1">
    <citation type="submission" date="2023-06" db="EMBL/GenBank/DDBJ databases">
        <title>Pelomonas sp. APW6 16S ribosomal RNA gene genome sequencing and assembly.</title>
        <authorList>
            <person name="Woo H."/>
        </authorList>
    </citation>
    <scope>NUCLEOTIDE SEQUENCE [LARGE SCALE GENOMIC DNA]</scope>
    <source>
        <strain evidence="2 3">APW6</strain>
    </source>
</reference>
<proteinExistence type="predicted"/>
<keyword evidence="1" id="KW-1133">Transmembrane helix</keyword>
<evidence type="ECO:0000256" key="1">
    <source>
        <dbReference type="SAM" id="Phobius"/>
    </source>
</evidence>
<dbReference type="RefSeq" id="WP_285981089.1">
    <property type="nucleotide sequence ID" value="NZ_JASVDS010000001.1"/>
</dbReference>
<keyword evidence="1" id="KW-0472">Membrane</keyword>
<feature type="transmembrane region" description="Helical" evidence="1">
    <location>
        <begin position="6"/>
        <end position="23"/>
    </location>
</feature>
<gene>
    <name evidence="2" type="ORF">QRD43_03535</name>
</gene>
<accession>A0ABT7LDM9</accession>
<name>A0ABT7LDM9_9BURK</name>
<keyword evidence="1" id="KW-0812">Transmembrane</keyword>
<evidence type="ECO:0000313" key="2">
    <source>
        <dbReference type="EMBL" id="MDL5030968.1"/>
    </source>
</evidence>
<feature type="transmembrane region" description="Helical" evidence="1">
    <location>
        <begin position="32"/>
        <end position="51"/>
    </location>
</feature>
<comment type="caution">
    <text evidence="2">The sequence shown here is derived from an EMBL/GenBank/DDBJ whole genome shotgun (WGS) entry which is preliminary data.</text>
</comment>
<protein>
    <submittedName>
        <fullName evidence="2">Uncharacterized protein</fullName>
    </submittedName>
</protein>
<organism evidence="2 3">
    <name type="scientific">Roseateles subflavus</name>
    <dbReference type="NCBI Taxonomy" id="3053353"/>
    <lineage>
        <taxon>Bacteria</taxon>
        <taxon>Pseudomonadati</taxon>
        <taxon>Pseudomonadota</taxon>
        <taxon>Betaproteobacteria</taxon>
        <taxon>Burkholderiales</taxon>
        <taxon>Sphaerotilaceae</taxon>
        <taxon>Roseateles</taxon>
    </lineage>
</organism>
<dbReference type="EMBL" id="JASVDS010000001">
    <property type="protein sequence ID" value="MDL5030968.1"/>
    <property type="molecule type" value="Genomic_DNA"/>
</dbReference>
<keyword evidence="3" id="KW-1185">Reference proteome</keyword>
<dbReference type="Proteomes" id="UP001238603">
    <property type="component" value="Unassembled WGS sequence"/>
</dbReference>
<sequence>MDSPTLLLGLMTLALIGVTFQAWRMGNEKRDVALLGAFSGALGLGTALAAAL</sequence>